<feature type="transmembrane region" description="Helical" evidence="2">
    <location>
        <begin position="580"/>
        <end position="601"/>
    </location>
</feature>
<name>A0A7M5X4Z1_9CNID</name>
<accession>A0A7M5X4Z1</accession>
<dbReference type="Proteomes" id="UP000594262">
    <property type="component" value="Unplaced"/>
</dbReference>
<proteinExistence type="predicted"/>
<sequence>MSYSGFLFTLFLVIATAPVGVTDIPEPFVPFFIEVMNIISEISKRLLTNTTTIEPCVAAIMEMGATKDLGQYIDATGKPGSGLYRGNVFMLGNFDECINISSNAHYCMMNNVEIKPYLFAEEKSRNKKFHPAKVGLCLPKECSVPNITFMLQVVADTLNESYFRVKNTDNDGVCFSAYGKETGIEIPMLVLFCIPFGIAILATIYDLINDFYVKNLAEQPGSEEEIKIIPRSQLQEIILSFSIVENTKLLFKTQDDVIPTRDGNSEVDQVTNGNNMVHCIHGIRSMSMFWVIFGQFLMNADPYVYNSATMREWRERISMQIAFNSTLAVLTFFLISGFVVAYTNTKKLQQERDQQIRNNARKKEKRRKKNDDPQEENHLQREHEPFTQTISFWFFYFFHRFVRLVPLYGFIILFIGYIWPELSRGPLWYSPQPRDCQLYGWTNLVFANNIHEKWIKSECIDIGWYLTLDFQFHVIFAFFTLLLGRYWFKFRRYTGYVVPLCCVVIILGVNMYLFAENLNLSPFYVMVQDNDDSKSVKNWDYFSKSLYKPWSLIAVPYCIGLALGQYITKNDQKRRQYYLSTLKIVVGWVVSISLALFFLFIPHSNFKSTGWEHPFLVAYAFFFPLAWSAAISWTIFACHMGIGGFFNIVLSWNFFQPISRLTYGAFFGHYLYMNYYFQTLRRPLYLSGSTVAFMFLGLVVISYFVGYLFAIVYEFPFARLEKLLMSDQWREYIFREKISGLLQRREAEEEEHDNNQPGPSSRRRR</sequence>
<dbReference type="Pfam" id="PF20146">
    <property type="entry name" value="NRF"/>
    <property type="match status" value="1"/>
</dbReference>
<keyword evidence="2" id="KW-1133">Transmembrane helix</keyword>
<keyword evidence="2" id="KW-0472">Membrane</keyword>
<dbReference type="InterPro" id="IPR006621">
    <property type="entry name" value="Nose-resist-to-fluoxetine_N"/>
</dbReference>
<feature type="transmembrane region" description="Helical" evidence="2">
    <location>
        <begin position="317"/>
        <end position="342"/>
    </location>
</feature>
<dbReference type="GeneID" id="136815651"/>
<dbReference type="InterPro" id="IPR002656">
    <property type="entry name" value="Acyl_transf_3_dom"/>
</dbReference>
<dbReference type="PANTHER" id="PTHR11161:SF0">
    <property type="entry name" value="O-ACYLTRANSFERASE LIKE PROTEIN"/>
    <property type="match status" value="1"/>
</dbReference>
<evidence type="ECO:0000259" key="4">
    <source>
        <dbReference type="SMART" id="SM00703"/>
    </source>
</evidence>
<feature type="transmembrane region" description="Helical" evidence="2">
    <location>
        <begin position="401"/>
        <end position="419"/>
    </location>
</feature>
<evidence type="ECO:0000256" key="2">
    <source>
        <dbReference type="SAM" id="Phobius"/>
    </source>
</evidence>
<dbReference type="PANTHER" id="PTHR11161">
    <property type="entry name" value="O-ACYLTRANSFERASE"/>
    <property type="match status" value="1"/>
</dbReference>
<dbReference type="RefSeq" id="XP_066928196.1">
    <property type="nucleotide sequence ID" value="XM_067072095.1"/>
</dbReference>
<feature type="transmembrane region" description="Helical" evidence="2">
    <location>
        <begin position="495"/>
        <end position="515"/>
    </location>
</feature>
<dbReference type="InterPro" id="IPR052728">
    <property type="entry name" value="O2_lipid_transport_reg"/>
</dbReference>
<dbReference type="AlphaFoldDB" id="A0A7M5X4Z1"/>
<feature type="transmembrane region" description="Helical" evidence="2">
    <location>
        <begin position="550"/>
        <end position="568"/>
    </location>
</feature>
<evidence type="ECO:0000313" key="6">
    <source>
        <dbReference type="Proteomes" id="UP000594262"/>
    </source>
</evidence>
<feature type="chain" id="PRO_5029738622" description="Nose resistant-to-fluoxetine protein N-terminal domain-containing protein" evidence="3">
    <location>
        <begin position="23"/>
        <end position="765"/>
    </location>
</feature>
<keyword evidence="6" id="KW-1185">Reference proteome</keyword>
<keyword evidence="2" id="KW-0812">Transmembrane</keyword>
<feature type="transmembrane region" description="Helical" evidence="2">
    <location>
        <begin position="621"/>
        <end position="649"/>
    </location>
</feature>
<evidence type="ECO:0000313" key="5">
    <source>
        <dbReference type="EnsemblMetazoa" id="CLYHEMP017820.2"/>
    </source>
</evidence>
<feature type="compositionally biased region" description="Basic and acidic residues" evidence="1">
    <location>
        <begin position="369"/>
        <end position="380"/>
    </location>
</feature>
<feature type="transmembrane region" description="Helical" evidence="2">
    <location>
        <begin position="286"/>
        <end position="305"/>
    </location>
</feature>
<organism evidence="5 6">
    <name type="scientific">Clytia hemisphaerica</name>
    <dbReference type="NCBI Taxonomy" id="252671"/>
    <lineage>
        <taxon>Eukaryota</taxon>
        <taxon>Metazoa</taxon>
        <taxon>Cnidaria</taxon>
        <taxon>Hydrozoa</taxon>
        <taxon>Hydroidolina</taxon>
        <taxon>Leptothecata</taxon>
        <taxon>Obeliida</taxon>
        <taxon>Clytiidae</taxon>
        <taxon>Clytia</taxon>
    </lineage>
</organism>
<feature type="transmembrane region" description="Helical" evidence="2">
    <location>
        <begin position="690"/>
        <end position="713"/>
    </location>
</feature>
<feature type="transmembrane region" description="Helical" evidence="2">
    <location>
        <begin position="470"/>
        <end position="488"/>
    </location>
</feature>
<feature type="region of interest" description="Disordered" evidence="1">
    <location>
        <begin position="351"/>
        <end position="380"/>
    </location>
</feature>
<protein>
    <recommendedName>
        <fullName evidence="4">Nose resistant-to-fluoxetine protein N-terminal domain-containing protein</fullName>
    </recommendedName>
</protein>
<evidence type="ECO:0000256" key="3">
    <source>
        <dbReference type="SAM" id="SignalP"/>
    </source>
</evidence>
<feature type="transmembrane region" description="Helical" evidence="2">
    <location>
        <begin position="186"/>
        <end position="208"/>
    </location>
</feature>
<reference evidence="5" key="1">
    <citation type="submission" date="2021-01" db="UniProtKB">
        <authorList>
            <consortium name="EnsemblMetazoa"/>
        </authorList>
    </citation>
    <scope>IDENTIFICATION</scope>
</reference>
<keyword evidence="3" id="KW-0732">Signal</keyword>
<feature type="region of interest" description="Disordered" evidence="1">
    <location>
        <begin position="745"/>
        <end position="765"/>
    </location>
</feature>
<dbReference type="Pfam" id="PF01757">
    <property type="entry name" value="Acyl_transf_3"/>
    <property type="match status" value="1"/>
</dbReference>
<feature type="compositionally biased region" description="Basic residues" evidence="1">
    <location>
        <begin position="359"/>
        <end position="368"/>
    </location>
</feature>
<dbReference type="EnsemblMetazoa" id="CLYHEMT017820.2">
    <property type="protein sequence ID" value="CLYHEMP017820.2"/>
    <property type="gene ID" value="CLYHEMG017820"/>
</dbReference>
<feature type="domain" description="Nose resistant-to-fluoxetine protein N-terminal" evidence="4">
    <location>
        <begin position="53"/>
        <end position="172"/>
    </location>
</feature>
<dbReference type="GO" id="GO:0016747">
    <property type="term" value="F:acyltransferase activity, transferring groups other than amino-acyl groups"/>
    <property type="evidence" value="ECO:0007669"/>
    <property type="project" value="InterPro"/>
</dbReference>
<evidence type="ECO:0000256" key="1">
    <source>
        <dbReference type="SAM" id="MobiDB-lite"/>
    </source>
</evidence>
<dbReference type="OrthoDB" id="207378at2759"/>
<dbReference type="SMART" id="SM00703">
    <property type="entry name" value="NRF"/>
    <property type="match status" value="1"/>
</dbReference>
<feature type="signal peptide" evidence="3">
    <location>
        <begin position="1"/>
        <end position="22"/>
    </location>
</feature>